<dbReference type="InterPro" id="IPR010998">
    <property type="entry name" value="Integrase_recombinase_N"/>
</dbReference>
<organism evidence="6 7">
    <name type="scientific">Vulcaniibacterium tengchongense</name>
    <dbReference type="NCBI Taxonomy" id="1273429"/>
    <lineage>
        <taxon>Bacteria</taxon>
        <taxon>Pseudomonadati</taxon>
        <taxon>Pseudomonadota</taxon>
        <taxon>Gammaproteobacteria</taxon>
        <taxon>Lysobacterales</taxon>
        <taxon>Lysobacteraceae</taxon>
        <taxon>Vulcaniibacterium</taxon>
    </lineage>
</organism>
<feature type="domain" description="Tyr recombinase" evidence="5">
    <location>
        <begin position="76"/>
        <end position="304"/>
    </location>
</feature>
<keyword evidence="7" id="KW-1185">Reference proteome</keyword>
<feature type="region of interest" description="Disordered" evidence="4">
    <location>
        <begin position="280"/>
        <end position="304"/>
    </location>
</feature>
<dbReference type="SUPFAM" id="SSF56349">
    <property type="entry name" value="DNA breaking-rejoining enzymes"/>
    <property type="match status" value="1"/>
</dbReference>
<dbReference type="Gene3D" id="1.10.150.130">
    <property type="match status" value="1"/>
</dbReference>
<evidence type="ECO:0000313" key="7">
    <source>
        <dbReference type="Proteomes" id="UP000269708"/>
    </source>
</evidence>
<dbReference type="Pfam" id="PF13495">
    <property type="entry name" value="Phage_int_SAM_4"/>
    <property type="match status" value="1"/>
</dbReference>
<dbReference type="Proteomes" id="UP000269708">
    <property type="component" value="Unassembled WGS sequence"/>
</dbReference>
<reference evidence="6 7" key="1">
    <citation type="submission" date="2018-11" db="EMBL/GenBank/DDBJ databases">
        <title>Genomic Encyclopedia of Type Strains, Phase IV (KMG-IV): sequencing the most valuable type-strain genomes for metagenomic binning, comparative biology and taxonomic classification.</title>
        <authorList>
            <person name="Goeker M."/>
        </authorList>
    </citation>
    <scope>NUCLEOTIDE SEQUENCE [LARGE SCALE GENOMIC DNA]</scope>
    <source>
        <strain evidence="6 7">DSM 25623</strain>
    </source>
</reference>
<evidence type="ECO:0000256" key="2">
    <source>
        <dbReference type="ARBA" id="ARBA00023125"/>
    </source>
</evidence>
<dbReference type="InterPro" id="IPR013762">
    <property type="entry name" value="Integrase-like_cat_sf"/>
</dbReference>
<dbReference type="GO" id="GO:0006310">
    <property type="term" value="P:DNA recombination"/>
    <property type="evidence" value="ECO:0007669"/>
    <property type="project" value="UniProtKB-KW"/>
</dbReference>
<gene>
    <name evidence="6" type="ORF">EDC50_2334</name>
</gene>
<accession>A0A3N4V3L2</accession>
<keyword evidence="1" id="KW-0229">DNA integration</keyword>
<evidence type="ECO:0000256" key="4">
    <source>
        <dbReference type="SAM" id="MobiDB-lite"/>
    </source>
</evidence>
<dbReference type="GO" id="GO:0003677">
    <property type="term" value="F:DNA binding"/>
    <property type="evidence" value="ECO:0007669"/>
    <property type="project" value="UniProtKB-KW"/>
</dbReference>
<dbReference type="EMBL" id="RKQN01000003">
    <property type="protein sequence ID" value="RPE77078.1"/>
    <property type="molecule type" value="Genomic_DNA"/>
</dbReference>
<dbReference type="InterPro" id="IPR004107">
    <property type="entry name" value="Integrase_SAM-like_N"/>
</dbReference>
<name>A0A3N4V3L2_9GAMM</name>
<proteinExistence type="predicted"/>
<comment type="caution">
    <text evidence="6">The sequence shown here is derived from an EMBL/GenBank/DDBJ whole genome shotgun (WGS) entry which is preliminary data.</text>
</comment>
<dbReference type="Gene3D" id="1.10.443.10">
    <property type="entry name" value="Intergrase catalytic core"/>
    <property type="match status" value="1"/>
</dbReference>
<dbReference type="InterPro" id="IPR002104">
    <property type="entry name" value="Integrase_catalytic"/>
</dbReference>
<evidence type="ECO:0000256" key="1">
    <source>
        <dbReference type="ARBA" id="ARBA00022908"/>
    </source>
</evidence>
<dbReference type="Pfam" id="PF00589">
    <property type="entry name" value="Phage_integrase"/>
    <property type="match status" value="1"/>
</dbReference>
<dbReference type="InterPro" id="IPR011010">
    <property type="entry name" value="DNA_brk_join_enz"/>
</dbReference>
<dbReference type="AlphaFoldDB" id="A0A3N4V3L2"/>
<keyword evidence="3" id="KW-0233">DNA recombination</keyword>
<protein>
    <submittedName>
        <fullName evidence="6">Integrase-like protein</fullName>
    </submittedName>
</protein>
<dbReference type="PROSITE" id="PS51898">
    <property type="entry name" value="TYR_RECOMBINASE"/>
    <property type="match status" value="1"/>
</dbReference>
<evidence type="ECO:0000313" key="6">
    <source>
        <dbReference type="EMBL" id="RPE77078.1"/>
    </source>
</evidence>
<evidence type="ECO:0000256" key="3">
    <source>
        <dbReference type="ARBA" id="ARBA00023172"/>
    </source>
</evidence>
<dbReference type="GO" id="GO:0015074">
    <property type="term" value="P:DNA integration"/>
    <property type="evidence" value="ECO:0007669"/>
    <property type="project" value="UniProtKB-KW"/>
</dbReference>
<sequence length="304" mass="32697">MWAGFAGSCSSTTSAIRARLGAAEVERFLSALAVEGRVAAGTQNQALAALLFLYKVVLGVELPWLDSVQRAKRPRRLPTVPAREEARRLLAAMEGRPWLIASLLYGTGLRPMECLRLRMKDVDFARVEIAVRGGKGGKDRRTVLPRSLVEPLQREIERARLLHEGDLAAGSARCGCRTRWRASIRTPRANSAGSTCSRRCGARAIRATAWSGGIISTMGAVAGAENRVSSRRHRQAGVGAHVAALVRRASAGGGLRHPHRTGIVGAQGREYDADLHACARSRRRRSEEPAGPVRGMPPTAPAPA</sequence>
<evidence type="ECO:0000259" key="5">
    <source>
        <dbReference type="PROSITE" id="PS51898"/>
    </source>
</evidence>
<keyword evidence="2" id="KW-0238">DNA-binding</keyword>